<feature type="region of interest" description="Disordered" evidence="1">
    <location>
        <begin position="1"/>
        <end position="59"/>
    </location>
</feature>
<protein>
    <recommendedName>
        <fullName evidence="4">RNA-binding protein</fullName>
    </recommendedName>
</protein>
<name>A0A0U4C5K5_9ACTN</name>
<feature type="compositionally biased region" description="Acidic residues" evidence="1">
    <location>
        <begin position="1"/>
        <end position="11"/>
    </location>
</feature>
<dbReference type="PANTHER" id="PTHR36456">
    <property type="entry name" value="UPF0232 PROTEIN SCO3875"/>
    <property type="match status" value="1"/>
</dbReference>
<sequence length="172" mass="18792">MSGTPPDDDGTEPPGSDDPLGLAREIADSYRGTGAPLRPRRRRTDGSTPRRRKSREDPTTVADALGALVRQQGWDDRLSAQRVFTDWSSIVGPEVARHSTVDGYEDAVLHVTTDSTAWATQLRLLAPRLVARLNEELGDGAVLRIDVRGPQAPSWKRGPRSVKGRGPRDTYG</sequence>
<feature type="compositionally biased region" description="Basic residues" evidence="1">
    <location>
        <begin position="38"/>
        <end position="53"/>
    </location>
</feature>
<dbReference type="Pfam" id="PF05258">
    <property type="entry name" value="DciA"/>
    <property type="match status" value="1"/>
</dbReference>
<dbReference type="PATRIC" id="fig|2041.4.peg.5"/>
<dbReference type="EMBL" id="CP011502">
    <property type="protein sequence ID" value="ALX03198.1"/>
    <property type="molecule type" value="Genomic_DNA"/>
</dbReference>
<evidence type="ECO:0008006" key="4">
    <source>
        <dbReference type="Google" id="ProtNLM"/>
    </source>
</evidence>
<reference evidence="2 3" key="1">
    <citation type="journal article" date="1991" name="Int. J. Syst. Bacteriol.">
        <title>Description of the erythromycin-producing bacterium Arthrobacter sp. strain NRRL B-3381 as Aeromicrobium erythreum gen. nov., sp. nov.</title>
        <authorList>
            <person name="Miller E.S."/>
            <person name="Woese C.R."/>
            <person name="Brenner S."/>
        </authorList>
    </citation>
    <scope>NUCLEOTIDE SEQUENCE [LARGE SCALE GENOMIC DNA]</scope>
    <source>
        <strain evidence="2 3">AR18</strain>
    </source>
</reference>
<dbReference type="PANTHER" id="PTHR36456:SF1">
    <property type="entry name" value="UPF0232 PROTEIN SCO3875"/>
    <property type="match status" value="1"/>
</dbReference>
<evidence type="ECO:0000256" key="1">
    <source>
        <dbReference type="SAM" id="MobiDB-lite"/>
    </source>
</evidence>
<keyword evidence="3" id="KW-1185">Reference proteome</keyword>
<evidence type="ECO:0000313" key="3">
    <source>
        <dbReference type="Proteomes" id="UP000067689"/>
    </source>
</evidence>
<dbReference type="InterPro" id="IPR007922">
    <property type="entry name" value="DciA-like"/>
</dbReference>
<proteinExistence type="predicted"/>
<feature type="region of interest" description="Disordered" evidence="1">
    <location>
        <begin position="150"/>
        <end position="172"/>
    </location>
</feature>
<dbReference type="STRING" id="2041.AERYTH_00025"/>
<dbReference type="AlphaFoldDB" id="A0A0U4C5K5"/>
<gene>
    <name evidence="2" type="ORF">AERYTH_00025</name>
</gene>
<evidence type="ECO:0000313" key="2">
    <source>
        <dbReference type="EMBL" id="ALX03198.1"/>
    </source>
</evidence>
<dbReference type="RefSeq" id="WP_067852977.1">
    <property type="nucleotide sequence ID" value="NZ_CP011502.1"/>
</dbReference>
<dbReference type="Proteomes" id="UP000067689">
    <property type="component" value="Chromosome"/>
</dbReference>
<accession>A0A0U4C5K5</accession>
<organism evidence="2 3">
    <name type="scientific">Aeromicrobium erythreum</name>
    <dbReference type="NCBI Taxonomy" id="2041"/>
    <lineage>
        <taxon>Bacteria</taxon>
        <taxon>Bacillati</taxon>
        <taxon>Actinomycetota</taxon>
        <taxon>Actinomycetes</taxon>
        <taxon>Propionibacteriales</taxon>
        <taxon>Nocardioidaceae</taxon>
        <taxon>Aeromicrobium</taxon>
    </lineage>
</organism>
<dbReference type="KEGG" id="aer:AERYTH_00025"/>